<evidence type="ECO:0000259" key="11">
    <source>
        <dbReference type="PROSITE" id="PS52015"/>
    </source>
</evidence>
<sequence length="237" mass="26384">MNRCKLAGLFFSLCLHGGLLIFLFCISQTDYAENGNIRTDNRSAMLLLPAPEKAEEHSPDIPEQSEKSLLPVISPAADKKSEWQAEKNRKKRENKLRQKIKKPVTAPRHDKDVHKPAEVPDTGLQSSLSAGNHNLTTADTVAGQRSDDELWLYREKMRREILRYIYYPARIRKVSAAVDINVSISGTGTLSDPVVIRSSGNRILDKIALSAVSKYQPVGIPPPGLDKSIVLTVDFIK</sequence>
<dbReference type="Pfam" id="PF03544">
    <property type="entry name" value="TonB_C"/>
    <property type="match status" value="1"/>
</dbReference>
<dbReference type="InterPro" id="IPR006260">
    <property type="entry name" value="TonB/TolA_C"/>
</dbReference>
<proteinExistence type="inferred from homology"/>
<keyword evidence="9" id="KW-0472">Membrane</keyword>
<gene>
    <name evidence="12" type="ORF">CYG68_03165</name>
    <name evidence="13" type="ORF">OSC06_03580</name>
</gene>
<evidence type="ECO:0000256" key="9">
    <source>
        <dbReference type="ARBA" id="ARBA00023136"/>
    </source>
</evidence>
<keyword evidence="7" id="KW-0653">Protein transport</keyword>
<dbReference type="Proteomes" id="UP000650477">
    <property type="component" value="Unassembled WGS sequence"/>
</dbReference>
<dbReference type="Gene3D" id="3.30.1150.10">
    <property type="match status" value="1"/>
</dbReference>
<dbReference type="AlphaFoldDB" id="A0A2C5T034"/>
<evidence type="ECO:0000256" key="4">
    <source>
        <dbReference type="ARBA" id="ARBA00022475"/>
    </source>
</evidence>
<evidence type="ECO:0000256" key="5">
    <source>
        <dbReference type="ARBA" id="ARBA00022519"/>
    </source>
</evidence>
<dbReference type="GO" id="GO:0055085">
    <property type="term" value="P:transmembrane transport"/>
    <property type="evidence" value="ECO:0007669"/>
    <property type="project" value="InterPro"/>
</dbReference>
<dbReference type="NCBIfam" id="TIGR01352">
    <property type="entry name" value="tonB_Cterm"/>
    <property type="match status" value="1"/>
</dbReference>
<feature type="region of interest" description="Disordered" evidence="10">
    <location>
        <begin position="77"/>
        <end position="132"/>
    </location>
</feature>
<feature type="compositionally biased region" description="Basic and acidic residues" evidence="10">
    <location>
        <begin position="53"/>
        <end position="66"/>
    </location>
</feature>
<comment type="subcellular location">
    <subcellularLocation>
        <location evidence="1">Cell inner membrane</location>
        <topology evidence="1">Single-pass membrane protein</topology>
        <orientation evidence="1">Periplasmic side</orientation>
    </subcellularLocation>
</comment>
<feature type="region of interest" description="Disordered" evidence="10">
    <location>
        <begin position="53"/>
        <end position="72"/>
    </location>
</feature>
<dbReference type="PANTHER" id="PTHR33446">
    <property type="entry name" value="PROTEIN TONB-RELATED"/>
    <property type="match status" value="1"/>
</dbReference>
<feature type="compositionally biased region" description="Basic residues" evidence="10">
    <location>
        <begin position="88"/>
        <end position="102"/>
    </location>
</feature>
<dbReference type="GeneID" id="93361004"/>
<keyword evidence="5" id="KW-0997">Cell inner membrane</keyword>
<dbReference type="EMBL" id="PKLF01000002">
    <property type="protein sequence ID" value="MBE8611418.1"/>
    <property type="molecule type" value="Genomic_DNA"/>
</dbReference>
<evidence type="ECO:0000256" key="2">
    <source>
        <dbReference type="ARBA" id="ARBA00006555"/>
    </source>
</evidence>
<evidence type="ECO:0000256" key="10">
    <source>
        <dbReference type="SAM" id="MobiDB-lite"/>
    </source>
</evidence>
<comment type="similarity">
    <text evidence="2">Belongs to the TonB family.</text>
</comment>
<dbReference type="PANTHER" id="PTHR33446:SF2">
    <property type="entry name" value="PROTEIN TONB"/>
    <property type="match status" value="1"/>
</dbReference>
<feature type="compositionally biased region" description="Polar residues" evidence="10">
    <location>
        <begin position="123"/>
        <end position="132"/>
    </location>
</feature>
<evidence type="ECO:0000313" key="12">
    <source>
        <dbReference type="EMBL" id="MBE8611418.1"/>
    </source>
</evidence>
<keyword evidence="8" id="KW-1133">Transmembrane helix</keyword>
<evidence type="ECO:0000256" key="3">
    <source>
        <dbReference type="ARBA" id="ARBA00022448"/>
    </source>
</evidence>
<dbReference type="GO" id="GO:0015031">
    <property type="term" value="P:protein transport"/>
    <property type="evidence" value="ECO:0007669"/>
    <property type="project" value="UniProtKB-KW"/>
</dbReference>
<keyword evidence="6" id="KW-0812">Transmembrane</keyword>
<organism evidence="12 14">
    <name type="scientific">Morganella morganii</name>
    <name type="common">Proteus morganii</name>
    <dbReference type="NCBI Taxonomy" id="582"/>
    <lineage>
        <taxon>Bacteria</taxon>
        <taxon>Pseudomonadati</taxon>
        <taxon>Pseudomonadota</taxon>
        <taxon>Gammaproteobacteria</taxon>
        <taxon>Enterobacterales</taxon>
        <taxon>Morganellaceae</taxon>
        <taxon>Morganella</taxon>
    </lineage>
</organism>
<accession>A0A2C5T034</accession>
<dbReference type="RefSeq" id="WP_004236952.1">
    <property type="nucleotide sequence ID" value="NZ_ABGYJJ040000001.1"/>
</dbReference>
<dbReference type="GO" id="GO:0031992">
    <property type="term" value="F:energy transducer activity"/>
    <property type="evidence" value="ECO:0007669"/>
    <property type="project" value="TreeGrafter"/>
</dbReference>
<feature type="compositionally biased region" description="Basic and acidic residues" evidence="10">
    <location>
        <begin position="107"/>
        <end position="118"/>
    </location>
</feature>
<evidence type="ECO:0000313" key="13">
    <source>
        <dbReference type="EMBL" id="MDS0897041.1"/>
    </source>
</evidence>
<comment type="caution">
    <text evidence="12">The sequence shown here is derived from an EMBL/GenBank/DDBJ whole genome shotgun (WGS) entry which is preliminary data.</text>
</comment>
<evidence type="ECO:0000256" key="7">
    <source>
        <dbReference type="ARBA" id="ARBA00022927"/>
    </source>
</evidence>
<reference evidence="12" key="1">
    <citation type="submission" date="2017-12" db="EMBL/GenBank/DDBJ databases">
        <title>Genome sequencing and analysis.</title>
        <authorList>
            <person name="Huang Y.-T."/>
        </authorList>
    </citation>
    <scope>NUCLEOTIDE SEQUENCE</scope>
    <source>
        <strain evidence="12">VGH116</strain>
    </source>
</reference>
<reference evidence="13" key="2">
    <citation type="submission" date="2023-02" db="EMBL/GenBank/DDBJ databases">
        <title>Detection, antimicrobial susceptibility and genomic characterization of NDM-producing species of Morganellaceae, Yersiniaceae, and Enterobacteriaceae other than Klebsiella.</title>
        <authorList>
            <person name="Camargo C.H."/>
            <person name="Sacchi C.T."/>
            <person name="Campos K.R."/>
        </authorList>
    </citation>
    <scope>NUCLEOTIDE SEQUENCE</scope>
    <source>
        <strain evidence="13">1189_21</strain>
    </source>
</reference>
<name>A0A2C5T034_MORMO</name>
<dbReference type="PROSITE" id="PS52015">
    <property type="entry name" value="TONB_CTD"/>
    <property type="match status" value="1"/>
</dbReference>
<evidence type="ECO:0000256" key="8">
    <source>
        <dbReference type="ARBA" id="ARBA00022989"/>
    </source>
</evidence>
<dbReference type="SUPFAM" id="SSF74653">
    <property type="entry name" value="TolA/TonB C-terminal domain"/>
    <property type="match status" value="1"/>
</dbReference>
<evidence type="ECO:0000313" key="14">
    <source>
        <dbReference type="Proteomes" id="UP000650477"/>
    </source>
</evidence>
<keyword evidence="3" id="KW-0813">Transport</keyword>
<dbReference type="EMBL" id="JAPKIY010000006">
    <property type="protein sequence ID" value="MDS0897041.1"/>
    <property type="molecule type" value="Genomic_DNA"/>
</dbReference>
<protein>
    <submittedName>
        <fullName evidence="12">Energy transducer TonB</fullName>
    </submittedName>
    <submittedName>
        <fullName evidence="13">TonB family protein</fullName>
    </submittedName>
</protein>
<evidence type="ECO:0000256" key="1">
    <source>
        <dbReference type="ARBA" id="ARBA00004383"/>
    </source>
</evidence>
<dbReference type="Proteomes" id="UP001182247">
    <property type="component" value="Unassembled WGS sequence"/>
</dbReference>
<dbReference type="InterPro" id="IPR037682">
    <property type="entry name" value="TonB_C"/>
</dbReference>
<evidence type="ECO:0000256" key="6">
    <source>
        <dbReference type="ARBA" id="ARBA00022692"/>
    </source>
</evidence>
<feature type="compositionally biased region" description="Basic and acidic residues" evidence="10">
    <location>
        <begin position="77"/>
        <end position="87"/>
    </location>
</feature>
<dbReference type="GO" id="GO:0098797">
    <property type="term" value="C:plasma membrane protein complex"/>
    <property type="evidence" value="ECO:0007669"/>
    <property type="project" value="TreeGrafter"/>
</dbReference>
<feature type="domain" description="TonB C-terminal" evidence="11">
    <location>
        <begin position="152"/>
        <end position="237"/>
    </location>
</feature>
<keyword evidence="4" id="KW-1003">Cell membrane</keyword>
<dbReference type="InterPro" id="IPR051045">
    <property type="entry name" value="TonB-dependent_transducer"/>
</dbReference>